<dbReference type="Gene3D" id="3.50.50.80">
    <property type="entry name" value="Ubiquitin-activating enzyme E1, inactive adenylation domain, subdomain 1"/>
    <property type="match status" value="1"/>
</dbReference>
<reference evidence="3 4" key="1">
    <citation type="journal article" date="2023" name="Int. J. Mol. Sci.">
        <title>De Novo Assembly and Annotation of 11 Diverse Shrub Willow (Salix) Genomes Reveals Novel Gene Organization in Sex-Linked Regions.</title>
        <authorList>
            <person name="Hyden B."/>
            <person name="Feng K."/>
            <person name="Yates T.B."/>
            <person name="Jawdy S."/>
            <person name="Cereghino C."/>
            <person name="Smart L.B."/>
            <person name="Muchero W."/>
        </authorList>
    </citation>
    <scope>NUCLEOTIDE SEQUENCE [LARGE SCALE GENOMIC DNA]</scope>
    <source>
        <tissue evidence="3">Shoot tip</tissue>
    </source>
</reference>
<keyword evidence="2" id="KW-0732">Signal</keyword>
<evidence type="ECO:0000313" key="3">
    <source>
        <dbReference type="EMBL" id="KAJ6404407.1"/>
    </source>
</evidence>
<dbReference type="InterPro" id="IPR035985">
    <property type="entry name" value="Ubiquitin-activating_enz"/>
</dbReference>
<comment type="pathway">
    <text evidence="1">Protein modification.</text>
</comment>
<feature type="chain" id="PRO_5042024249" evidence="2">
    <location>
        <begin position="25"/>
        <end position="83"/>
    </location>
</feature>
<evidence type="ECO:0000256" key="2">
    <source>
        <dbReference type="SAM" id="SignalP"/>
    </source>
</evidence>
<dbReference type="EMBL" id="JAPFFJ010000017">
    <property type="protein sequence ID" value="KAJ6404407.1"/>
    <property type="molecule type" value="Genomic_DNA"/>
</dbReference>
<comment type="caution">
    <text evidence="3">The sequence shown here is derived from an EMBL/GenBank/DDBJ whole genome shotgun (WGS) entry which is preliminary data.</text>
</comment>
<protein>
    <submittedName>
        <fullName evidence="3">Uncharacterized protein</fullName>
    </submittedName>
</protein>
<dbReference type="AlphaFoldDB" id="A0AAD6JH92"/>
<dbReference type="InterPro" id="IPR042449">
    <property type="entry name" value="Ub-E1_IAD_1"/>
</dbReference>
<proteinExistence type="predicted"/>
<organism evidence="3 4">
    <name type="scientific">Salix udensis</name>
    <dbReference type="NCBI Taxonomy" id="889485"/>
    <lineage>
        <taxon>Eukaryota</taxon>
        <taxon>Viridiplantae</taxon>
        <taxon>Streptophyta</taxon>
        <taxon>Embryophyta</taxon>
        <taxon>Tracheophyta</taxon>
        <taxon>Spermatophyta</taxon>
        <taxon>Magnoliopsida</taxon>
        <taxon>eudicotyledons</taxon>
        <taxon>Gunneridae</taxon>
        <taxon>Pentapetalae</taxon>
        <taxon>rosids</taxon>
        <taxon>fabids</taxon>
        <taxon>Malpighiales</taxon>
        <taxon>Salicaceae</taxon>
        <taxon>Saliceae</taxon>
        <taxon>Salix</taxon>
    </lineage>
</organism>
<dbReference type="Proteomes" id="UP001162972">
    <property type="component" value="Chromosome 2"/>
</dbReference>
<evidence type="ECO:0000313" key="4">
    <source>
        <dbReference type="Proteomes" id="UP001162972"/>
    </source>
</evidence>
<name>A0AAD6JH92_9ROSI</name>
<feature type="signal peptide" evidence="2">
    <location>
        <begin position="1"/>
        <end position="24"/>
    </location>
</feature>
<gene>
    <name evidence="3" type="ORF">OIU84_012567</name>
</gene>
<evidence type="ECO:0000256" key="1">
    <source>
        <dbReference type="ARBA" id="ARBA00043952"/>
    </source>
</evidence>
<dbReference type="SUPFAM" id="SSF69572">
    <property type="entry name" value="Activating enzymes of the ubiquitin-like proteins"/>
    <property type="match status" value="1"/>
</dbReference>
<dbReference type="GO" id="GO:0008641">
    <property type="term" value="F:ubiquitin-like modifier activating enzyme activity"/>
    <property type="evidence" value="ECO:0007669"/>
    <property type="project" value="InterPro"/>
</dbReference>
<sequence>MRKILMRVFTVASLLFMEERRCEGFSVPMFFVSEMHGLVVKIAKNLILAGVKSGTLHDEGISELWDLSSNFVLSENDLVRTGP</sequence>
<accession>A0AAD6JH92</accession>
<keyword evidence="4" id="KW-1185">Reference proteome</keyword>